<dbReference type="EMBL" id="JABDTM020023971">
    <property type="protein sequence ID" value="KAH0814754.1"/>
    <property type="molecule type" value="Genomic_DNA"/>
</dbReference>
<accession>A0A8J6HHE0</accession>
<evidence type="ECO:0000313" key="1">
    <source>
        <dbReference type="EMBL" id="KAH0814754.1"/>
    </source>
</evidence>
<evidence type="ECO:0000313" key="2">
    <source>
        <dbReference type="Proteomes" id="UP000719412"/>
    </source>
</evidence>
<keyword evidence="2" id="KW-1185">Reference proteome</keyword>
<dbReference type="Proteomes" id="UP000719412">
    <property type="component" value="Unassembled WGS sequence"/>
</dbReference>
<comment type="caution">
    <text evidence="1">The sequence shown here is derived from an EMBL/GenBank/DDBJ whole genome shotgun (WGS) entry which is preliminary data.</text>
</comment>
<reference evidence="1" key="2">
    <citation type="submission" date="2021-08" db="EMBL/GenBank/DDBJ databases">
        <authorList>
            <person name="Eriksson T."/>
        </authorList>
    </citation>
    <scope>NUCLEOTIDE SEQUENCE</scope>
    <source>
        <strain evidence="1">Stoneville</strain>
        <tissue evidence="1">Whole head</tissue>
    </source>
</reference>
<dbReference type="AlphaFoldDB" id="A0A8J6HHE0"/>
<gene>
    <name evidence="1" type="ORF">GEV33_008037</name>
</gene>
<reference evidence="1" key="1">
    <citation type="journal article" date="2020" name="J Insects Food Feed">
        <title>The yellow mealworm (Tenebrio molitor) genome: a resource for the emerging insects as food and feed industry.</title>
        <authorList>
            <person name="Eriksson T."/>
            <person name="Andere A."/>
            <person name="Kelstrup H."/>
            <person name="Emery V."/>
            <person name="Picard C."/>
        </authorList>
    </citation>
    <scope>NUCLEOTIDE SEQUENCE</scope>
    <source>
        <strain evidence="1">Stoneville</strain>
        <tissue evidence="1">Whole head</tissue>
    </source>
</reference>
<protein>
    <submittedName>
        <fullName evidence="1">Uncharacterized protein</fullName>
    </submittedName>
</protein>
<proteinExistence type="predicted"/>
<organism evidence="1 2">
    <name type="scientific">Tenebrio molitor</name>
    <name type="common">Yellow mealworm beetle</name>
    <dbReference type="NCBI Taxonomy" id="7067"/>
    <lineage>
        <taxon>Eukaryota</taxon>
        <taxon>Metazoa</taxon>
        <taxon>Ecdysozoa</taxon>
        <taxon>Arthropoda</taxon>
        <taxon>Hexapoda</taxon>
        <taxon>Insecta</taxon>
        <taxon>Pterygota</taxon>
        <taxon>Neoptera</taxon>
        <taxon>Endopterygota</taxon>
        <taxon>Coleoptera</taxon>
        <taxon>Polyphaga</taxon>
        <taxon>Cucujiformia</taxon>
        <taxon>Tenebrionidae</taxon>
        <taxon>Tenebrio</taxon>
    </lineage>
</organism>
<name>A0A8J6HHE0_TENMO</name>
<sequence length="136" mass="15022">MRLVQGKQMFGGESVPDYFRRVLSSDIYFCASPEPRKSILHTHRGYQILGSGSRTLTTPNCGLAGGINANYAEKKRDPRAGPAEFNGISIGALSGWVITVEVKFQNSFTVETLKAVNPAQPRRINYDEKRSTDPCI</sequence>